<protein>
    <submittedName>
        <fullName evidence="1">Uncharacterized protein</fullName>
    </submittedName>
</protein>
<name>D3HMA5_LEGLN</name>
<gene>
    <name evidence="1" type="ordered locus">LLO_4087</name>
</gene>
<dbReference type="HOGENOM" id="CLU_2396055_0_0_6"/>
<dbReference type="EMBL" id="FN650140">
    <property type="protein sequence ID" value="CBJ13594.1"/>
    <property type="molecule type" value="Genomic_DNA"/>
</dbReference>
<accession>D3HMA5</accession>
<keyword evidence="2" id="KW-1185">Reference proteome</keyword>
<evidence type="ECO:0000313" key="2">
    <source>
        <dbReference type="Proteomes" id="UP000001060"/>
    </source>
</evidence>
<dbReference type="Proteomes" id="UP000001060">
    <property type="component" value="Chromosome"/>
</dbReference>
<dbReference type="KEGG" id="llo:LLO_4087"/>
<reference evidence="1 2" key="1">
    <citation type="journal article" date="2010" name="PLoS Genet.">
        <title>Analysis of the Legionella longbeachae genome and transcriptome uncovers unique strategies to cause Legionnaires' disease.</title>
        <authorList>
            <person name="Cazalet C."/>
            <person name="Gomez-Valero L."/>
            <person name="Rusniok C."/>
            <person name="Lomma M."/>
            <person name="Dervins-Ravault D."/>
            <person name="Newton H."/>
            <person name="Sansom F."/>
            <person name="Jarraud S."/>
            <person name="Zidane N."/>
            <person name="Ma L."/>
            <person name="Bouchier C."/>
            <person name="Etienne J."/>
            <person name="Hartland E."/>
            <person name="Buchrieser C."/>
        </authorList>
    </citation>
    <scope>NUCLEOTIDE SEQUENCE [LARGE SCALE GENOMIC DNA]</scope>
    <source>
        <strain evidence="1 2">NSW150</strain>
    </source>
</reference>
<dbReference type="AlphaFoldDB" id="D3HMA5"/>
<proteinExistence type="predicted"/>
<evidence type="ECO:0000313" key="1">
    <source>
        <dbReference type="EMBL" id="CBJ13594.1"/>
    </source>
</evidence>
<organism evidence="1 2">
    <name type="scientific">Legionella longbeachae serogroup 1 (strain NSW150)</name>
    <dbReference type="NCBI Taxonomy" id="661367"/>
    <lineage>
        <taxon>Bacteria</taxon>
        <taxon>Pseudomonadati</taxon>
        <taxon>Pseudomonadota</taxon>
        <taxon>Gammaproteobacteria</taxon>
        <taxon>Legionellales</taxon>
        <taxon>Legionellaceae</taxon>
        <taxon>Legionella</taxon>
    </lineage>
</organism>
<sequence>MRCSELVESNASEIRARGYVTNIDASARLMPNEAIANVMEVIAGKTGTTVDKNRQTPIPKIRSSSLGLESMKAPIVNKYGYMATSPHFQKKEP</sequence>